<accession>A0A7X4YLY7</accession>
<evidence type="ECO:0000313" key="2">
    <source>
        <dbReference type="Proteomes" id="UP000558113"/>
    </source>
</evidence>
<gene>
    <name evidence="1" type="ORF">GT003_07425</name>
</gene>
<dbReference type="Proteomes" id="UP000558113">
    <property type="component" value="Unassembled WGS sequence"/>
</dbReference>
<dbReference type="OrthoDB" id="9811743at2"/>
<organism evidence="1 2">
    <name type="scientific">Paenibacillus sacheonensis</name>
    <dbReference type="NCBI Taxonomy" id="742054"/>
    <lineage>
        <taxon>Bacteria</taxon>
        <taxon>Bacillati</taxon>
        <taxon>Bacillota</taxon>
        <taxon>Bacilli</taxon>
        <taxon>Bacillales</taxon>
        <taxon>Paenibacillaceae</taxon>
        <taxon>Paenibacillus</taxon>
    </lineage>
</organism>
<dbReference type="RefSeq" id="WP_161695996.1">
    <property type="nucleotide sequence ID" value="NZ_JAAAMU010000003.1"/>
</dbReference>
<evidence type="ECO:0000313" key="1">
    <source>
        <dbReference type="EMBL" id="NBC68813.1"/>
    </source>
</evidence>
<proteinExistence type="predicted"/>
<comment type="caution">
    <text evidence="1">The sequence shown here is derived from an EMBL/GenBank/DDBJ whole genome shotgun (WGS) entry which is preliminary data.</text>
</comment>
<keyword evidence="2" id="KW-1185">Reference proteome</keyword>
<protein>
    <recommendedName>
        <fullName evidence="3">NAD(P)-binding domain-containing protein</fullName>
    </recommendedName>
</protein>
<reference evidence="1 2" key="1">
    <citation type="submission" date="2020-01" db="EMBL/GenBank/DDBJ databases">
        <title>Paenibacillus soybeanensis sp. nov. isolated from the nodules of soybean (Glycine max(L.) Merr).</title>
        <authorList>
            <person name="Wang H."/>
        </authorList>
    </citation>
    <scope>NUCLEOTIDE SEQUENCE [LARGE SCALE GENOMIC DNA]</scope>
    <source>
        <strain evidence="1 2">DSM 23054</strain>
    </source>
</reference>
<sequence>MLIEAYHLELPARLETMDLSRERAELGYEPRYNFGTFIQEFTQDGTIVD</sequence>
<dbReference type="EMBL" id="JAAAMU010000003">
    <property type="protein sequence ID" value="NBC68813.1"/>
    <property type="molecule type" value="Genomic_DNA"/>
</dbReference>
<evidence type="ECO:0008006" key="3">
    <source>
        <dbReference type="Google" id="ProtNLM"/>
    </source>
</evidence>
<name>A0A7X4YLY7_9BACL</name>
<dbReference type="AlphaFoldDB" id="A0A7X4YLY7"/>